<evidence type="ECO:0000256" key="5">
    <source>
        <dbReference type="ARBA" id="ARBA00023136"/>
    </source>
</evidence>
<dbReference type="InterPro" id="IPR035986">
    <property type="entry name" value="PKD_dom_sf"/>
</dbReference>
<dbReference type="CDD" id="cd00146">
    <property type="entry name" value="PKD"/>
    <property type="match status" value="1"/>
</dbReference>
<evidence type="ECO:0000256" key="6">
    <source>
        <dbReference type="SAM" id="SignalP"/>
    </source>
</evidence>
<dbReference type="GO" id="GO:0006816">
    <property type="term" value="P:calcium ion transport"/>
    <property type="evidence" value="ECO:0007669"/>
    <property type="project" value="TreeGrafter"/>
</dbReference>
<dbReference type="PROSITE" id="PS50093">
    <property type="entry name" value="PKD"/>
    <property type="match status" value="5"/>
</dbReference>
<keyword evidence="4" id="KW-1133">Transmembrane helix</keyword>
<keyword evidence="3" id="KW-0677">Repeat</keyword>
<evidence type="ECO:0000256" key="1">
    <source>
        <dbReference type="ARBA" id="ARBA00004141"/>
    </source>
</evidence>
<dbReference type="SUPFAM" id="SSF49299">
    <property type="entry name" value="PKD domain"/>
    <property type="match status" value="4"/>
</dbReference>
<feature type="signal peptide" evidence="6">
    <location>
        <begin position="1"/>
        <end position="19"/>
    </location>
</feature>
<proteinExistence type="predicted"/>
<feature type="domain" description="PKD" evidence="7">
    <location>
        <begin position="426"/>
        <end position="486"/>
    </location>
</feature>
<dbReference type="OrthoDB" id="632555at2"/>
<feature type="domain" description="PKD" evidence="7">
    <location>
        <begin position="237"/>
        <end position="280"/>
    </location>
</feature>
<dbReference type="NCBIfam" id="TIGR04183">
    <property type="entry name" value="Por_Secre_tail"/>
    <property type="match status" value="1"/>
</dbReference>
<dbReference type="PANTHER" id="PTHR46730:SF1">
    <property type="entry name" value="PLAT DOMAIN-CONTAINING PROTEIN"/>
    <property type="match status" value="1"/>
</dbReference>
<dbReference type="EMBL" id="FQUU01000018">
    <property type="protein sequence ID" value="SHF78886.1"/>
    <property type="molecule type" value="Genomic_DNA"/>
</dbReference>
<keyword evidence="2" id="KW-0812">Transmembrane</keyword>
<evidence type="ECO:0000259" key="7">
    <source>
        <dbReference type="PROSITE" id="PS50093"/>
    </source>
</evidence>
<evidence type="ECO:0000256" key="2">
    <source>
        <dbReference type="ARBA" id="ARBA00022692"/>
    </source>
</evidence>
<evidence type="ECO:0000256" key="4">
    <source>
        <dbReference type="ARBA" id="ARBA00022989"/>
    </source>
</evidence>
<evidence type="ECO:0000313" key="8">
    <source>
        <dbReference type="EMBL" id="SHF78886.1"/>
    </source>
</evidence>
<evidence type="ECO:0000256" key="3">
    <source>
        <dbReference type="ARBA" id="ARBA00022737"/>
    </source>
</evidence>
<dbReference type="InterPro" id="IPR026444">
    <property type="entry name" value="Secre_tail"/>
</dbReference>
<dbReference type="GO" id="GO:0005261">
    <property type="term" value="F:monoatomic cation channel activity"/>
    <property type="evidence" value="ECO:0007669"/>
    <property type="project" value="TreeGrafter"/>
</dbReference>
<gene>
    <name evidence="8" type="ORF">SAMN02745131_03537</name>
</gene>
<feature type="domain" description="PKD" evidence="7">
    <location>
        <begin position="147"/>
        <end position="201"/>
    </location>
</feature>
<evidence type="ECO:0000313" key="9">
    <source>
        <dbReference type="Proteomes" id="UP000184048"/>
    </source>
</evidence>
<dbReference type="Proteomes" id="UP000184048">
    <property type="component" value="Unassembled WGS sequence"/>
</dbReference>
<dbReference type="PANTHER" id="PTHR46730">
    <property type="entry name" value="POLYCYSTIN-1"/>
    <property type="match status" value="1"/>
</dbReference>
<dbReference type="Pfam" id="PF18962">
    <property type="entry name" value="Por_Secre_tail"/>
    <property type="match status" value="1"/>
</dbReference>
<keyword evidence="5" id="KW-0472">Membrane</keyword>
<dbReference type="STRING" id="1121884.SAMN02745131_03537"/>
<dbReference type="InterPro" id="IPR000601">
    <property type="entry name" value="PKD_dom"/>
</dbReference>
<comment type="subcellular location">
    <subcellularLocation>
        <location evidence="1">Membrane</location>
        <topology evidence="1">Multi-pass membrane protein</topology>
    </subcellularLocation>
</comment>
<dbReference type="RefSeq" id="WP_072836660.1">
    <property type="nucleotide sequence ID" value="NZ_FQUU01000018.1"/>
</dbReference>
<dbReference type="SMART" id="SM00089">
    <property type="entry name" value="PKD"/>
    <property type="match status" value="5"/>
</dbReference>
<reference evidence="8 9" key="1">
    <citation type="submission" date="2016-11" db="EMBL/GenBank/DDBJ databases">
        <authorList>
            <person name="Jaros S."/>
            <person name="Januszkiewicz K."/>
            <person name="Wedrychowicz H."/>
        </authorList>
    </citation>
    <scope>NUCLEOTIDE SEQUENCE [LARGE SCALE GENOMIC DNA]</scope>
    <source>
        <strain evidence="8 9">DSM 18119</strain>
    </source>
</reference>
<sequence>MRSFYLLLAALSSFLFTKAQDIANFTIAIGTNRTITINNTSQFSSSANRKAFWNFGDGTGAVTAASSGTRHSYAANGLYKVCLLIYAYTGEHDSMATADHCQEVRISETTSDCKAGFEVGNTNDSLTKLFVVQVYTSGDHRPELVCWNFGDHTDTCIQYNPASPHNYAVYHHYKEKGSYTVCVKVQYQGGCKAEYCHEVKVSKEDSCRIEYKTEKIASNRLALQFIAQPVNSTDKKPVRFCWKFGDGKDTCIEYTQGTDKPFTVSHAYAHAGNYEACVAVLFDGGCEARYCHQVTIAELPPPPSHDCSVGIHIVASNGKEQKFSAEVMNSKVPLKICWNFGDGRDTCIYPDHPTREGQLAMVHGYPGPGRYELCVKLWYDGGCMAEKCRVIEIAGQEADVCGGYMSISTVGIKKALFKGFSVTNPSDHPISWRWNFGDGHSGGGQVTTHEYDAPGNYRVCLTILTDQGCETRTCKTITVHADSAGPIMQLSPNPVETILHVLYQSTKEQEVRVLIFNSNGVLVKSWVKNVIPGVNTWSLDLSALPAGIYSLVVQAGNKVVSAAFTKH</sequence>
<dbReference type="Pfam" id="PF18911">
    <property type="entry name" value="PKD_4"/>
    <property type="match status" value="3"/>
</dbReference>
<keyword evidence="9" id="KW-1185">Reference proteome</keyword>
<feature type="domain" description="PKD" evidence="7">
    <location>
        <begin position="53"/>
        <end position="85"/>
    </location>
</feature>
<keyword evidence="6" id="KW-0732">Signal</keyword>
<organism evidence="8 9">
    <name type="scientific">Flavisolibacter ginsengisoli DSM 18119</name>
    <dbReference type="NCBI Taxonomy" id="1121884"/>
    <lineage>
        <taxon>Bacteria</taxon>
        <taxon>Pseudomonadati</taxon>
        <taxon>Bacteroidota</taxon>
        <taxon>Chitinophagia</taxon>
        <taxon>Chitinophagales</taxon>
        <taxon>Chitinophagaceae</taxon>
        <taxon>Flavisolibacter</taxon>
    </lineage>
</organism>
<name>A0A1M5EI93_9BACT</name>
<feature type="chain" id="PRO_5012680158" evidence="6">
    <location>
        <begin position="20"/>
        <end position="567"/>
    </location>
</feature>
<feature type="domain" description="PKD" evidence="7">
    <location>
        <begin position="333"/>
        <end position="375"/>
    </location>
</feature>
<dbReference type="Gene3D" id="2.60.40.10">
    <property type="entry name" value="Immunoglobulins"/>
    <property type="match status" value="4"/>
</dbReference>
<accession>A0A1M5EI93</accession>
<protein>
    <submittedName>
        <fullName evidence="8">Por secretion system C-terminal sorting domain-containing protein</fullName>
    </submittedName>
</protein>
<dbReference type="AlphaFoldDB" id="A0A1M5EI93"/>
<dbReference type="GO" id="GO:0005886">
    <property type="term" value="C:plasma membrane"/>
    <property type="evidence" value="ECO:0007669"/>
    <property type="project" value="TreeGrafter"/>
</dbReference>
<dbReference type="InterPro" id="IPR013783">
    <property type="entry name" value="Ig-like_fold"/>
</dbReference>
<dbReference type="InterPro" id="IPR022409">
    <property type="entry name" value="PKD/Chitinase_dom"/>
</dbReference>